<evidence type="ECO:0000313" key="2">
    <source>
        <dbReference type="Proteomes" id="UP000708208"/>
    </source>
</evidence>
<reference evidence="1" key="1">
    <citation type="submission" date="2021-06" db="EMBL/GenBank/DDBJ databases">
        <authorList>
            <person name="Hodson N. C."/>
            <person name="Mongue J. A."/>
            <person name="Jaron S. K."/>
        </authorList>
    </citation>
    <scope>NUCLEOTIDE SEQUENCE</scope>
</reference>
<dbReference type="AlphaFoldDB" id="A0A8J2PCU3"/>
<dbReference type="EMBL" id="CAJVCH010376625">
    <property type="protein sequence ID" value="CAG7816718.1"/>
    <property type="molecule type" value="Genomic_DNA"/>
</dbReference>
<comment type="caution">
    <text evidence="1">The sequence shown here is derived from an EMBL/GenBank/DDBJ whole genome shotgun (WGS) entry which is preliminary data.</text>
</comment>
<name>A0A8J2PCU3_9HEXA</name>
<protein>
    <submittedName>
        <fullName evidence="1">Uncharacterized protein</fullName>
    </submittedName>
</protein>
<proteinExistence type="predicted"/>
<keyword evidence="2" id="KW-1185">Reference proteome</keyword>
<sequence length="101" mass="12029">MVITPFLTDVELYWLSTQIYNVNSMLSVNNCSISSFNVAYTVTVIFTFLEMLWQLDLQVRYLHHRVEHQTHAYIFETIKKSQRNSNVLNRDFLDFPSFTRS</sequence>
<evidence type="ECO:0000313" key="1">
    <source>
        <dbReference type="EMBL" id="CAG7816718.1"/>
    </source>
</evidence>
<dbReference type="Proteomes" id="UP000708208">
    <property type="component" value="Unassembled WGS sequence"/>
</dbReference>
<gene>
    <name evidence="1" type="ORF">AFUS01_LOCUS27322</name>
</gene>
<organism evidence="1 2">
    <name type="scientific">Allacma fusca</name>
    <dbReference type="NCBI Taxonomy" id="39272"/>
    <lineage>
        <taxon>Eukaryota</taxon>
        <taxon>Metazoa</taxon>
        <taxon>Ecdysozoa</taxon>
        <taxon>Arthropoda</taxon>
        <taxon>Hexapoda</taxon>
        <taxon>Collembola</taxon>
        <taxon>Symphypleona</taxon>
        <taxon>Sminthuridae</taxon>
        <taxon>Allacma</taxon>
    </lineage>
</organism>
<accession>A0A8J2PCU3</accession>